<accession>E5YB78</accession>
<proteinExistence type="predicted"/>
<dbReference type="InterPro" id="IPR021130">
    <property type="entry name" value="PRib-ATP_PPHydrolase-like"/>
</dbReference>
<dbReference type="eggNOG" id="COG4696">
    <property type="taxonomic scope" value="Bacteria"/>
</dbReference>
<dbReference type="Proteomes" id="UP000006034">
    <property type="component" value="Unassembled WGS sequence"/>
</dbReference>
<dbReference type="Pfam" id="PF01503">
    <property type="entry name" value="PRA-PH"/>
    <property type="match status" value="1"/>
</dbReference>
<evidence type="ECO:0000313" key="2">
    <source>
        <dbReference type="Proteomes" id="UP000006034"/>
    </source>
</evidence>
<reference evidence="1 2" key="2">
    <citation type="submission" date="2013-04" db="EMBL/GenBank/DDBJ databases">
        <title>The Genome Sequence of Bilophila wadsworthia 3_1_6.</title>
        <authorList>
            <consortium name="The Broad Institute Genomics Platform"/>
            <person name="Earl A."/>
            <person name="Ward D."/>
            <person name="Feldgarden M."/>
            <person name="Gevers D."/>
            <person name="Sibley C."/>
            <person name="Strauss J."/>
            <person name="Allen-Vercoe E."/>
            <person name="Walker B."/>
            <person name="Young S."/>
            <person name="Zeng Q."/>
            <person name="Gargeya S."/>
            <person name="Fitzgerald M."/>
            <person name="Haas B."/>
            <person name="Abouelleil A."/>
            <person name="Allen A.W."/>
            <person name="Alvarado L."/>
            <person name="Arachchi H.M."/>
            <person name="Berlin A.M."/>
            <person name="Chapman S.B."/>
            <person name="Gainer-Dewar J."/>
            <person name="Goldberg J."/>
            <person name="Griggs A."/>
            <person name="Gujja S."/>
            <person name="Hansen M."/>
            <person name="Howarth C."/>
            <person name="Imamovic A."/>
            <person name="Ireland A."/>
            <person name="Larimer J."/>
            <person name="McCowan C."/>
            <person name="Murphy C."/>
            <person name="Pearson M."/>
            <person name="Poon T.W."/>
            <person name="Priest M."/>
            <person name="Roberts A."/>
            <person name="Saif S."/>
            <person name="Shea T."/>
            <person name="Sisk P."/>
            <person name="Sykes S."/>
            <person name="Wortman J."/>
            <person name="Nusbaum C."/>
            <person name="Birren B."/>
        </authorList>
    </citation>
    <scope>NUCLEOTIDE SEQUENCE [LARGE SCALE GENOMIC DNA]</scope>
    <source>
        <strain evidence="1 2">3_1_6</strain>
    </source>
</reference>
<dbReference type="OrthoDB" id="9795188at2"/>
<comment type="caution">
    <text evidence="1">The sequence shown here is derived from an EMBL/GenBank/DDBJ whole genome shotgun (WGS) entry which is preliminary data.</text>
</comment>
<sequence length="141" mass="15675">MQRQHDNDHLAMLAEFMTAMEQPVSQGWEDLEGSILGVNLITEEARELGDALLALSWSDEPDTREAFIKELTDLLYVCYWTAAKIGIDVNEAFRRVHASNMSKLGPDGKPVKREDGKVLKGPGYHAPDLSGVVRNVPITLI</sequence>
<dbReference type="HOGENOM" id="CLU_097934_1_2_7"/>
<name>E5YB78_BILW3</name>
<dbReference type="InterPro" id="IPR033653">
    <property type="entry name" value="NTP-PPase_DR2231-like"/>
</dbReference>
<dbReference type="InterPro" id="IPR023292">
    <property type="entry name" value="NTP_PyroPHydrolase-like_dom_sf"/>
</dbReference>
<dbReference type="STRING" id="563192.HMPREF0179_03451"/>
<dbReference type="EMBL" id="ADCP02000001">
    <property type="protein sequence ID" value="EFV42774.1"/>
    <property type="molecule type" value="Genomic_DNA"/>
</dbReference>
<reference evidence="1 2" key="1">
    <citation type="submission" date="2010-10" db="EMBL/GenBank/DDBJ databases">
        <authorList>
            <consortium name="The Broad Institute Genome Sequencing Platform"/>
            <person name="Ward D."/>
            <person name="Earl A."/>
            <person name="Feldgarden M."/>
            <person name="Young S.K."/>
            <person name="Gargeya S."/>
            <person name="Zeng Q."/>
            <person name="Alvarado L."/>
            <person name="Berlin A."/>
            <person name="Bochicchio J."/>
            <person name="Chapman S.B."/>
            <person name="Chen Z."/>
            <person name="Freedman E."/>
            <person name="Gellesch M."/>
            <person name="Goldberg J."/>
            <person name="Griggs A."/>
            <person name="Gujja S."/>
            <person name="Heilman E."/>
            <person name="Heiman D."/>
            <person name="Howarth C."/>
            <person name="Mehta T."/>
            <person name="Neiman D."/>
            <person name="Pearson M."/>
            <person name="Roberts A."/>
            <person name="Saif S."/>
            <person name="Shea T."/>
            <person name="Shenoy N."/>
            <person name="Sisk P."/>
            <person name="Stolte C."/>
            <person name="Sykes S."/>
            <person name="White J."/>
            <person name="Yandava C."/>
            <person name="Allen-Vercoe E."/>
            <person name="Sibley C."/>
            <person name="Ambrose C.E."/>
            <person name="Strauss J."/>
            <person name="Daigneault M."/>
            <person name="Haas B."/>
            <person name="Nusbaum C."/>
            <person name="Birren B."/>
        </authorList>
    </citation>
    <scope>NUCLEOTIDE SEQUENCE [LARGE SCALE GENOMIC DNA]</scope>
    <source>
        <strain evidence="1 2">3_1_6</strain>
    </source>
</reference>
<gene>
    <name evidence="1" type="ORF">HMPREF0179_03451</name>
</gene>
<dbReference type="AlphaFoldDB" id="E5YB78"/>
<protein>
    <recommendedName>
        <fullName evidence="3">NTP pyrophosphohydrolase MazG putative catalytic core domain-containing protein</fullName>
    </recommendedName>
</protein>
<dbReference type="GeneID" id="78085012"/>
<evidence type="ECO:0000313" key="1">
    <source>
        <dbReference type="EMBL" id="EFV42774.1"/>
    </source>
</evidence>
<evidence type="ECO:0008006" key="3">
    <source>
        <dbReference type="Google" id="ProtNLM"/>
    </source>
</evidence>
<dbReference type="Gene3D" id="1.10.3420.10">
    <property type="entry name" value="putative ntp pyrophosphohydrolase like domain"/>
    <property type="match status" value="1"/>
</dbReference>
<dbReference type="RefSeq" id="WP_005030303.1">
    <property type="nucleotide sequence ID" value="NZ_KE150238.1"/>
</dbReference>
<organism evidence="1 2">
    <name type="scientific">Bilophila wadsworthia (strain 3_1_6)</name>
    <dbReference type="NCBI Taxonomy" id="563192"/>
    <lineage>
        <taxon>Bacteria</taxon>
        <taxon>Pseudomonadati</taxon>
        <taxon>Thermodesulfobacteriota</taxon>
        <taxon>Desulfovibrionia</taxon>
        <taxon>Desulfovibrionales</taxon>
        <taxon>Desulfovibrionaceae</taxon>
        <taxon>Bilophila</taxon>
    </lineage>
</organism>
<keyword evidence="2" id="KW-1185">Reference proteome</keyword>
<dbReference type="CDD" id="cd11530">
    <property type="entry name" value="NTP-PPase_DR2231_like"/>
    <property type="match status" value="1"/>
</dbReference>
<dbReference type="SUPFAM" id="SSF101386">
    <property type="entry name" value="all-alpha NTP pyrophosphatases"/>
    <property type="match status" value="1"/>
</dbReference>